<evidence type="ECO:0000256" key="4">
    <source>
        <dbReference type="ARBA" id="ARBA00004555"/>
    </source>
</evidence>
<evidence type="ECO:0000256" key="7">
    <source>
        <dbReference type="ARBA" id="ARBA00023034"/>
    </source>
</evidence>
<evidence type="ECO:0000256" key="10">
    <source>
        <dbReference type="SAM" id="MobiDB-lite"/>
    </source>
</evidence>
<reference evidence="12 13" key="1">
    <citation type="submission" date="2024-04" db="EMBL/GenBank/DDBJ databases">
        <authorList>
            <consortium name="Genoscope - CEA"/>
            <person name="William W."/>
        </authorList>
    </citation>
    <scope>NUCLEOTIDE SEQUENCE [LARGE SCALE GENOMIC DNA]</scope>
</reference>
<dbReference type="AlphaFoldDB" id="A0AAV2HEY2"/>
<comment type="subcellular location">
    <subcellularLocation>
        <location evidence="4">Golgi apparatus</location>
    </subcellularLocation>
    <subcellularLocation>
        <location evidence="2">Membrane</location>
        <topology evidence="2">Single-pass membrane protein</topology>
    </subcellularLocation>
    <subcellularLocation>
        <location evidence="3">Mitochondrion</location>
    </subcellularLocation>
</comment>
<keyword evidence="6 11" id="KW-1133">Transmembrane helix</keyword>
<comment type="caution">
    <text evidence="12">The sequence shown here is derived from an EMBL/GenBank/DDBJ whole genome shotgun (WGS) entry which is preliminary data.</text>
</comment>
<dbReference type="PANTHER" id="PTHR21425">
    <property type="entry name" value="NICE-3"/>
    <property type="match status" value="1"/>
</dbReference>
<proteinExistence type="predicted"/>
<evidence type="ECO:0000256" key="2">
    <source>
        <dbReference type="ARBA" id="ARBA00004167"/>
    </source>
</evidence>
<comment type="function">
    <text evidence="1">General regulator of phagocytosis. Required to uptake Gram negative bacterium by macrophages.</text>
</comment>
<keyword evidence="7" id="KW-0333">Golgi apparatus</keyword>
<dbReference type="GO" id="GO:0005794">
    <property type="term" value="C:Golgi apparatus"/>
    <property type="evidence" value="ECO:0007669"/>
    <property type="project" value="UniProtKB-SubCell"/>
</dbReference>
<feature type="region of interest" description="Disordered" evidence="10">
    <location>
        <begin position="231"/>
        <end position="272"/>
    </location>
</feature>
<keyword evidence="9 11" id="KW-0472">Membrane</keyword>
<feature type="compositionally biased region" description="Low complexity" evidence="10">
    <location>
        <begin position="246"/>
        <end position="260"/>
    </location>
</feature>
<evidence type="ECO:0000256" key="6">
    <source>
        <dbReference type="ARBA" id="ARBA00022989"/>
    </source>
</evidence>
<evidence type="ECO:0000313" key="13">
    <source>
        <dbReference type="Proteomes" id="UP001497497"/>
    </source>
</evidence>
<dbReference type="Proteomes" id="UP001497497">
    <property type="component" value="Unassembled WGS sequence"/>
</dbReference>
<dbReference type="Pfam" id="PF07406">
    <property type="entry name" value="NICE-3"/>
    <property type="match status" value="1"/>
</dbReference>
<evidence type="ECO:0000313" key="12">
    <source>
        <dbReference type="EMBL" id="CAL1531848.1"/>
    </source>
</evidence>
<dbReference type="GO" id="GO:0016020">
    <property type="term" value="C:membrane"/>
    <property type="evidence" value="ECO:0007669"/>
    <property type="project" value="UniProtKB-SubCell"/>
</dbReference>
<evidence type="ECO:0000256" key="5">
    <source>
        <dbReference type="ARBA" id="ARBA00022692"/>
    </source>
</evidence>
<evidence type="ECO:0000256" key="1">
    <source>
        <dbReference type="ARBA" id="ARBA00002620"/>
    </source>
</evidence>
<keyword evidence="8" id="KW-0496">Mitochondrion</keyword>
<keyword evidence="5 11" id="KW-0812">Transmembrane</keyword>
<organism evidence="12 13">
    <name type="scientific">Lymnaea stagnalis</name>
    <name type="common">Great pond snail</name>
    <name type="synonym">Helix stagnalis</name>
    <dbReference type="NCBI Taxonomy" id="6523"/>
    <lineage>
        <taxon>Eukaryota</taxon>
        <taxon>Metazoa</taxon>
        <taxon>Spiralia</taxon>
        <taxon>Lophotrochozoa</taxon>
        <taxon>Mollusca</taxon>
        <taxon>Gastropoda</taxon>
        <taxon>Heterobranchia</taxon>
        <taxon>Euthyneura</taxon>
        <taxon>Panpulmonata</taxon>
        <taxon>Hygrophila</taxon>
        <taxon>Lymnaeoidea</taxon>
        <taxon>Lymnaeidae</taxon>
        <taxon>Lymnaea</taxon>
    </lineage>
</organism>
<dbReference type="GO" id="GO:0005739">
    <property type="term" value="C:mitochondrion"/>
    <property type="evidence" value="ECO:0007669"/>
    <property type="project" value="UniProtKB-SubCell"/>
</dbReference>
<evidence type="ECO:0000256" key="3">
    <source>
        <dbReference type="ARBA" id="ARBA00004173"/>
    </source>
</evidence>
<accession>A0AAV2HEY2</accession>
<name>A0AAV2HEY2_LYMST</name>
<feature type="transmembrane region" description="Helical" evidence="11">
    <location>
        <begin position="6"/>
        <end position="28"/>
    </location>
</feature>
<gene>
    <name evidence="12" type="ORF">GSLYS_00005943001</name>
</gene>
<dbReference type="EMBL" id="CAXITT010000099">
    <property type="protein sequence ID" value="CAL1531848.1"/>
    <property type="molecule type" value="Genomic_DNA"/>
</dbReference>
<dbReference type="PANTHER" id="PTHR21425:SF2">
    <property type="entry name" value="PROTEIN C1ORF43"/>
    <property type="match status" value="1"/>
</dbReference>
<evidence type="ECO:0000256" key="11">
    <source>
        <dbReference type="SAM" id="Phobius"/>
    </source>
</evidence>
<evidence type="ECO:0000256" key="8">
    <source>
        <dbReference type="ARBA" id="ARBA00023128"/>
    </source>
</evidence>
<keyword evidence="13" id="KW-1185">Reference proteome</keyword>
<dbReference type="InterPro" id="IPR010876">
    <property type="entry name" value="C1orf43"/>
</dbReference>
<evidence type="ECO:0000256" key="9">
    <source>
        <dbReference type="ARBA" id="ARBA00023136"/>
    </source>
</evidence>
<protein>
    <submittedName>
        <fullName evidence="12">Uncharacterized protein</fullName>
    </submittedName>
</protein>
<sequence>MMSDFSLVRVVLLIAFGALLFILVFLFAKRQIMRFALKSARKPHVNIGSDAPKLLREKIHQCLKMTENLCFEPTLLSEQVQNAAKSMENTYYYRMKALDAFSNAVTTLQLMEPSIPRREAKQTIQLFLYCLCPSAVDSKEATIIEQFARWYLHARHSPAEFGEDEFVKYMELLDKVIRLIKMDQKRRSKNIKAVDLEVQVRKGSKGSETVTSARKYETILMEEIGKHKGCGASEVVDRQPANRDMSSGYSSTDRSSSQGSAERLLMIGEKRL</sequence>